<gene>
    <name evidence="1" type="ORF">llap_1584</name>
</gene>
<keyword evidence="2" id="KW-1185">Reference proteome</keyword>
<protein>
    <recommendedName>
        <fullName evidence="3">Rna-directed dna polymerase from mobile element jockey-like</fullName>
    </recommendedName>
</protein>
<dbReference type="OrthoDB" id="9185178at2759"/>
<dbReference type="AlphaFoldDB" id="A0A2I0UPY9"/>
<organism evidence="1 2">
    <name type="scientific">Limosa lapponica baueri</name>
    <dbReference type="NCBI Taxonomy" id="1758121"/>
    <lineage>
        <taxon>Eukaryota</taxon>
        <taxon>Metazoa</taxon>
        <taxon>Chordata</taxon>
        <taxon>Craniata</taxon>
        <taxon>Vertebrata</taxon>
        <taxon>Euteleostomi</taxon>
        <taxon>Archelosauria</taxon>
        <taxon>Archosauria</taxon>
        <taxon>Dinosauria</taxon>
        <taxon>Saurischia</taxon>
        <taxon>Theropoda</taxon>
        <taxon>Coelurosauria</taxon>
        <taxon>Aves</taxon>
        <taxon>Neognathae</taxon>
        <taxon>Neoaves</taxon>
        <taxon>Charadriiformes</taxon>
        <taxon>Scolopacidae</taxon>
        <taxon>Limosa</taxon>
    </lineage>
</organism>
<proteinExistence type="predicted"/>
<name>A0A2I0UPY9_LIMLA</name>
<dbReference type="PANTHER" id="PTHR33332">
    <property type="entry name" value="REVERSE TRANSCRIPTASE DOMAIN-CONTAINING PROTEIN"/>
    <property type="match status" value="1"/>
</dbReference>
<reference evidence="2" key="1">
    <citation type="submission" date="2017-11" db="EMBL/GenBank/DDBJ databases">
        <authorList>
            <person name="Lima N.C."/>
            <person name="Parody-Merino A.M."/>
            <person name="Battley P.F."/>
            <person name="Fidler A.E."/>
            <person name="Prosdocimi F."/>
        </authorList>
    </citation>
    <scope>NUCLEOTIDE SEQUENCE [LARGE SCALE GENOMIC DNA]</scope>
</reference>
<evidence type="ECO:0008006" key="3">
    <source>
        <dbReference type="Google" id="ProtNLM"/>
    </source>
</evidence>
<evidence type="ECO:0000313" key="2">
    <source>
        <dbReference type="Proteomes" id="UP000233556"/>
    </source>
</evidence>
<dbReference type="Proteomes" id="UP000233556">
    <property type="component" value="Unassembled WGS sequence"/>
</dbReference>
<dbReference type="EMBL" id="KZ505660">
    <property type="protein sequence ID" value="PKU48113.1"/>
    <property type="molecule type" value="Genomic_DNA"/>
</dbReference>
<sequence length="124" mass="14289">MHQYRLEADLLESNSIGRDLGVLVDSKLPMSQLCALVAKKANGLLGCIKNSMASRSREVILTLYSALVRPHPKYCVQFWAPHFKKGRELLERVQQRATKTMKRMGHLSHEERETLVCLAWRREN</sequence>
<evidence type="ECO:0000313" key="1">
    <source>
        <dbReference type="EMBL" id="PKU48113.1"/>
    </source>
</evidence>
<reference evidence="2" key="2">
    <citation type="submission" date="2017-12" db="EMBL/GenBank/DDBJ databases">
        <title>Genome sequence of the Bar-tailed Godwit (Limosa lapponica baueri).</title>
        <authorList>
            <person name="Lima N.C.B."/>
            <person name="Parody-Merino A.M."/>
            <person name="Battley P.F."/>
            <person name="Fidler A.E."/>
            <person name="Prosdocimi F."/>
        </authorList>
    </citation>
    <scope>NUCLEOTIDE SEQUENCE [LARGE SCALE GENOMIC DNA]</scope>
</reference>
<accession>A0A2I0UPY9</accession>